<dbReference type="GeneID" id="93147128"/>
<dbReference type="PANTHER" id="PTHR36832:SF1">
    <property type="entry name" value="SLR1174 PROTEIN"/>
    <property type="match status" value="1"/>
</dbReference>
<dbReference type="EMBL" id="BQNJ01000001">
    <property type="protein sequence ID" value="GKG98435.1"/>
    <property type="molecule type" value="Genomic_DNA"/>
</dbReference>
<dbReference type="RefSeq" id="WP_006773473.1">
    <property type="nucleotide sequence ID" value="NZ_BQNJ01000001.1"/>
</dbReference>
<comment type="caution">
    <text evidence="1">The sequence shown here is derived from an EMBL/GenBank/DDBJ whole genome shotgun (WGS) entry which is preliminary data.</text>
</comment>
<proteinExistence type="predicted"/>
<name>A0A413WV18_9FIRM</name>
<dbReference type="Proteomes" id="UP001055091">
    <property type="component" value="Unassembled WGS sequence"/>
</dbReference>
<dbReference type="PANTHER" id="PTHR36832">
    <property type="entry name" value="SLR1174 PROTEIN-RELATED"/>
    <property type="match status" value="1"/>
</dbReference>
<organism evidence="1 2">
    <name type="scientific">Hungatella hathewayi</name>
    <dbReference type="NCBI Taxonomy" id="154046"/>
    <lineage>
        <taxon>Bacteria</taxon>
        <taxon>Bacillati</taxon>
        <taxon>Bacillota</taxon>
        <taxon>Clostridia</taxon>
        <taxon>Lachnospirales</taxon>
        <taxon>Lachnospiraceae</taxon>
        <taxon>Hungatella</taxon>
    </lineage>
</organism>
<gene>
    <name evidence="1" type="ORF">CE91St55_04170</name>
</gene>
<evidence type="ECO:0000313" key="2">
    <source>
        <dbReference type="Proteomes" id="UP001055091"/>
    </source>
</evidence>
<accession>A0A413WV18</accession>
<evidence type="ECO:0000313" key="1">
    <source>
        <dbReference type="EMBL" id="GKG98435.1"/>
    </source>
</evidence>
<dbReference type="AlphaFoldDB" id="A0A413WV18"/>
<protein>
    <submittedName>
        <fullName evidence="1">Membrane protein</fullName>
    </submittedName>
</protein>
<sequence>MNKFKTFLAGHGCGPRAIVSTVLMCTKQIFDGGILCIAGGYLVSAVQFVMLVFIWTALDREGAGLGGMTLNQLMTYTLMATVFHQELNIISPATSSLWEGSVIGRFTRPVPVPVSFIAETIGRWWIPNFLFFGLPLLIISPFLHVNPAPADSASGLMAFISLMLSASLGFALDLLFAAFAMFLKNGCWAAASIREAAFSLLSGEMIPFALFPWGLDKFFSCLPFGSIAHAPLTIYTGMAASPFRTIGLQLIWNVILWITAAMVFKKSKERMISFGG</sequence>
<reference evidence="1" key="1">
    <citation type="submission" date="2022-01" db="EMBL/GenBank/DDBJ databases">
        <title>Novel bile acid biosynthetic pathways are enriched in the microbiome of centenarians.</title>
        <authorList>
            <person name="Sato Y."/>
            <person name="Atarashi K."/>
            <person name="Plichta R.D."/>
            <person name="Arai Y."/>
            <person name="Sasajima S."/>
            <person name="Kearney M.S."/>
            <person name="Suda W."/>
            <person name="Takeshita K."/>
            <person name="Sasaki T."/>
            <person name="Okamoto S."/>
            <person name="Skelly N.A."/>
            <person name="Okamura Y."/>
            <person name="Vlamakis H."/>
            <person name="Li Y."/>
            <person name="Tanoue T."/>
            <person name="Takei H."/>
            <person name="Nittono H."/>
            <person name="Narushima S."/>
            <person name="Irie J."/>
            <person name="Itoh H."/>
            <person name="Moriya K."/>
            <person name="Sugiura Y."/>
            <person name="Suematsu M."/>
            <person name="Moritoki N."/>
            <person name="Shibata S."/>
            <person name="Littman R.D."/>
            <person name="Fischbach A.M."/>
            <person name="Uwamino Y."/>
            <person name="Inoue T."/>
            <person name="Honda A."/>
            <person name="Hattori M."/>
            <person name="Murai T."/>
            <person name="Xavier J.R."/>
            <person name="Hirose N."/>
            <person name="Honda K."/>
        </authorList>
    </citation>
    <scope>NUCLEOTIDE SEQUENCE</scope>
    <source>
        <strain evidence="1">CE91-St55</strain>
    </source>
</reference>